<dbReference type="AlphaFoldDB" id="A0A916XAF8"/>
<evidence type="ECO:0000259" key="9">
    <source>
        <dbReference type="PROSITE" id="PS51330"/>
    </source>
</evidence>
<keyword evidence="6" id="KW-0560">Oxidoreductase</keyword>
<organism evidence="10 11">
    <name type="scientific">Undibacterium terreum</name>
    <dbReference type="NCBI Taxonomy" id="1224302"/>
    <lineage>
        <taxon>Bacteria</taxon>
        <taxon>Pseudomonadati</taxon>
        <taxon>Pseudomonadota</taxon>
        <taxon>Betaproteobacteria</taxon>
        <taxon>Burkholderiales</taxon>
        <taxon>Oxalobacteraceae</taxon>
        <taxon>Undibacterium</taxon>
    </lineage>
</organism>
<comment type="caution">
    <text evidence="10">The sequence shown here is derived from an EMBL/GenBank/DDBJ whole genome shotgun (WGS) entry which is preliminary data.</text>
</comment>
<dbReference type="Pfam" id="PF00186">
    <property type="entry name" value="DHFR_1"/>
    <property type="match status" value="1"/>
</dbReference>
<evidence type="ECO:0000256" key="1">
    <source>
        <dbReference type="ARBA" id="ARBA00004903"/>
    </source>
</evidence>
<evidence type="ECO:0000256" key="3">
    <source>
        <dbReference type="ARBA" id="ARBA00012856"/>
    </source>
</evidence>
<evidence type="ECO:0000256" key="6">
    <source>
        <dbReference type="ARBA" id="ARBA00023002"/>
    </source>
</evidence>
<dbReference type="GO" id="GO:0070401">
    <property type="term" value="F:NADP+ binding"/>
    <property type="evidence" value="ECO:0007669"/>
    <property type="project" value="UniProtKB-ARBA"/>
</dbReference>
<comment type="similarity">
    <text evidence="2 8">Belongs to the dihydrofolate reductase family.</text>
</comment>
<dbReference type="InterPro" id="IPR012259">
    <property type="entry name" value="DHFR"/>
</dbReference>
<dbReference type="PRINTS" id="PR00070">
    <property type="entry name" value="DHFR"/>
</dbReference>
<dbReference type="SUPFAM" id="SSF53597">
    <property type="entry name" value="Dihydrofolate reductase-like"/>
    <property type="match status" value="1"/>
</dbReference>
<reference evidence="10" key="1">
    <citation type="journal article" date="2014" name="Int. J. Syst. Evol. Microbiol.">
        <title>Complete genome sequence of Corynebacterium casei LMG S-19264T (=DSM 44701T), isolated from a smear-ripened cheese.</title>
        <authorList>
            <consortium name="US DOE Joint Genome Institute (JGI-PGF)"/>
            <person name="Walter F."/>
            <person name="Albersmeier A."/>
            <person name="Kalinowski J."/>
            <person name="Ruckert C."/>
        </authorList>
    </citation>
    <scope>NUCLEOTIDE SEQUENCE</scope>
    <source>
        <strain evidence="10">CGMCC 1.10998</strain>
    </source>
</reference>
<comment type="function">
    <text evidence="7">Key enzyme in folate metabolism. Catalyzes an essential reaction for de novo glycine and purine synthesis, and for DNA precursor synthesis.</text>
</comment>
<reference evidence="10" key="2">
    <citation type="submission" date="2020-09" db="EMBL/GenBank/DDBJ databases">
        <authorList>
            <person name="Sun Q."/>
            <person name="Zhou Y."/>
        </authorList>
    </citation>
    <scope>NUCLEOTIDE SEQUENCE</scope>
    <source>
        <strain evidence="10">CGMCC 1.10998</strain>
    </source>
</reference>
<evidence type="ECO:0000256" key="5">
    <source>
        <dbReference type="ARBA" id="ARBA00022857"/>
    </source>
</evidence>
<feature type="domain" description="DHFR" evidence="9">
    <location>
        <begin position="1"/>
        <end position="146"/>
    </location>
</feature>
<proteinExistence type="inferred from homology"/>
<dbReference type="GO" id="GO:0046452">
    <property type="term" value="P:dihydrofolate metabolic process"/>
    <property type="evidence" value="ECO:0007669"/>
    <property type="project" value="TreeGrafter"/>
</dbReference>
<accession>A0A916XAF8</accession>
<dbReference type="GO" id="GO:0006730">
    <property type="term" value="P:one-carbon metabolic process"/>
    <property type="evidence" value="ECO:0007669"/>
    <property type="project" value="UniProtKB-KW"/>
</dbReference>
<gene>
    <name evidence="10" type="primary">folA</name>
    <name evidence="10" type="ORF">GCM10011396_02150</name>
</gene>
<dbReference type="InterPro" id="IPR001796">
    <property type="entry name" value="DHFR_dom"/>
</dbReference>
<dbReference type="PROSITE" id="PS51330">
    <property type="entry name" value="DHFR_2"/>
    <property type="match status" value="1"/>
</dbReference>
<protein>
    <recommendedName>
        <fullName evidence="3">dihydrofolate reductase</fullName>
        <ecNumber evidence="3">1.5.1.3</ecNumber>
    </recommendedName>
</protein>
<evidence type="ECO:0000313" key="10">
    <source>
        <dbReference type="EMBL" id="GGC58805.1"/>
    </source>
</evidence>
<evidence type="ECO:0000313" key="11">
    <source>
        <dbReference type="Proteomes" id="UP000637423"/>
    </source>
</evidence>
<sequence length="147" mass="16686">MGIGINNSLPWKLSEDMAHFKSTTSGHPIIMGRKTFDSIGRPLPKRRNIVISRNPEWQHEGVECVHSLEDACKLVAGEEAFVIGGTQIYQQALPLSSKLIVTEIHSRFNCDAFFPKISAEEWTEVSRDARQSEQNDFTYAFVTYQRV</sequence>
<dbReference type="GO" id="GO:0046654">
    <property type="term" value="P:tetrahydrofolate biosynthetic process"/>
    <property type="evidence" value="ECO:0007669"/>
    <property type="project" value="InterPro"/>
</dbReference>
<dbReference type="PANTHER" id="PTHR48069:SF3">
    <property type="entry name" value="DIHYDROFOLATE REDUCTASE"/>
    <property type="match status" value="1"/>
</dbReference>
<dbReference type="EMBL" id="BMED01000001">
    <property type="protein sequence ID" value="GGC58805.1"/>
    <property type="molecule type" value="Genomic_DNA"/>
</dbReference>
<evidence type="ECO:0000256" key="2">
    <source>
        <dbReference type="ARBA" id="ARBA00009539"/>
    </source>
</evidence>
<dbReference type="InterPro" id="IPR017925">
    <property type="entry name" value="DHFR_CS"/>
</dbReference>
<dbReference type="PIRSF" id="PIRSF000194">
    <property type="entry name" value="DHFR"/>
    <property type="match status" value="1"/>
</dbReference>
<evidence type="ECO:0000256" key="8">
    <source>
        <dbReference type="RuleBase" id="RU004474"/>
    </source>
</evidence>
<dbReference type="InterPro" id="IPR024072">
    <property type="entry name" value="DHFR-like_dom_sf"/>
</dbReference>
<keyword evidence="5" id="KW-0521">NADP</keyword>
<dbReference type="EC" id="1.5.1.3" evidence="3"/>
<comment type="pathway">
    <text evidence="1">Cofactor biosynthesis; tetrahydrofolate biosynthesis; 5,6,7,8-tetrahydrofolate from 7,8-dihydrofolate: step 1/1.</text>
</comment>
<dbReference type="Gene3D" id="3.40.430.10">
    <property type="entry name" value="Dihydrofolate Reductase, subunit A"/>
    <property type="match status" value="1"/>
</dbReference>
<dbReference type="Proteomes" id="UP000637423">
    <property type="component" value="Unassembled WGS sequence"/>
</dbReference>
<dbReference type="FunFam" id="3.40.430.10:FF:000001">
    <property type="entry name" value="Dihydrofolate reductase"/>
    <property type="match status" value="1"/>
</dbReference>
<dbReference type="CDD" id="cd00209">
    <property type="entry name" value="DHFR"/>
    <property type="match status" value="1"/>
</dbReference>
<keyword evidence="4" id="KW-0554">One-carbon metabolism</keyword>
<dbReference type="GO" id="GO:0046655">
    <property type="term" value="P:folic acid metabolic process"/>
    <property type="evidence" value="ECO:0007669"/>
    <property type="project" value="TreeGrafter"/>
</dbReference>
<keyword evidence="11" id="KW-1185">Reference proteome</keyword>
<dbReference type="GO" id="GO:0004146">
    <property type="term" value="F:dihydrofolate reductase activity"/>
    <property type="evidence" value="ECO:0007669"/>
    <property type="project" value="UniProtKB-EC"/>
</dbReference>
<dbReference type="PANTHER" id="PTHR48069">
    <property type="entry name" value="DIHYDROFOLATE REDUCTASE"/>
    <property type="match status" value="1"/>
</dbReference>
<evidence type="ECO:0000256" key="7">
    <source>
        <dbReference type="ARBA" id="ARBA00025067"/>
    </source>
</evidence>
<evidence type="ECO:0000256" key="4">
    <source>
        <dbReference type="ARBA" id="ARBA00022563"/>
    </source>
</evidence>
<name>A0A916XAF8_9BURK</name>
<dbReference type="GO" id="GO:0005829">
    <property type="term" value="C:cytosol"/>
    <property type="evidence" value="ECO:0007669"/>
    <property type="project" value="TreeGrafter"/>
</dbReference>
<dbReference type="PROSITE" id="PS00075">
    <property type="entry name" value="DHFR_1"/>
    <property type="match status" value="1"/>
</dbReference>